<dbReference type="Proteomes" id="UP001205560">
    <property type="component" value="Unassembled WGS sequence"/>
</dbReference>
<dbReference type="EMBL" id="JANUGX010000006">
    <property type="protein sequence ID" value="MCS0589058.1"/>
    <property type="molecule type" value="Genomic_DNA"/>
</dbReference>
<name>A0ABT2A4C5_9BURK</name>
<dbReference type="CDD" id="cd02440">
    <property type="entry name" value="AdoMet_MTases"/>
    <property type="match status" value="1"/>
</dbReference>
<proteinExistence type="predicted"/>
<dbReference type="Gene3D" id="3.40.50.150">
    <property type="entry name" value="Vaccinia Virus protein VP39"/>
    <property type="match status" value="1"/>
</dbReference>
<gene>
    <name evidence="2" type="ORF">NX782_07555</name>
</gene>
<organism evidence="2 3">
    <name type="scientific">Massilia norwichensis</name>
    <dbReference type="NCBI Taxonomy" id="1442366"/>
    <lineage>
        <taxon>Bacteria</taxon>
        <taxon>Pseudomonadati</taxon>
        <taxon>Pseudomonadota</taxon>
        <taxon>Betaproteobacteria</taxon>
        <taxon>Burkholderiales</taxon>
        <taxon>Oxalobacteraceae</taxon>
        <taxon>Telluria group</taxon>
        <taxon>Massilia</taxon>
    </lineage>
</organism>
<dbReference type="Pfam" id="PF08241">
    <property type="entry name" value="Methyltransf_11"/>
    <property type="match status" value="1"/>
</dbReference>
<accession>A0ABT2A4C5</accession>
<dbReference type="InterPro" id="IPR013216">
    <property type="entry name" value="Methyltransf_11"/>
</dbReference>
<evidence type="ECO:0000313" key="2">
    <source>
        <dbReference type="EMBL" id="MCS0589058.1"/>
    </source>
</evidence>
<dbReference type="RefSeq" id="WP_258844828.1">
    <property type="nucleotide sequence ID" value="NZ_JANUGX010000006.1"/>
</dbReference>
<sequence>MDTEIIDSWNKNAAPWVTAVRDGEIESRLLVTNRAIVEAVRSRAPASGIDIGCGEGWLVRALDGIAMTGVDVVPGLVDAARAAGGGEFLTMSYEAIAQGGLQLALDVAVCNFSLLGDESVAGIFRAAPTFLRPGGALIVQTMHPVVACGDAPYRDGWRTGSWAGFNAGFTDPPPWYFRTLGSWVRLYAEHGLQLQELREPVHPKTGKPASLILIGQLPLRHL</sequence>
<keyword evidence="2" id="KW-0808">Transferase</keyword>
<feature type="domain" description="Methyltransferase type 11" evidence="1">
    <location>
        <begin position="49"/>
        <end position="139"/>
    </location>
</feature>
<protein>
    <submittedName>
        <fullName evidence="2">Class I SAM-dependent methyltransferase</fullName>
    </submittedName>
</protein>
<keyword evidence="2" id="KW-0489">Methyltransferase</keyword>
<dbReference type="InterPro" id="IPR029063">
    <property type="entry name" value="SAM-dependent_MTases_sf"/>
</dbReference>
<evidence type="ECO:0000259" key="1">
    <source>
        <dbReference type="Pfam" id="PF08241"/>
    </source>
</evidence>
<keyword evidence="3" id="KW-1185">Reference proteome</keyword>
<comment type="caution">
    <text evidence="2">The sequence shown here is derived from an EMBL/GenBank/DDBJ whole genome shotgun (WGS) entry which is preliminary data.</text>
</comment>
<reference evidence="2 3" key="1">
    <citation type="submission" date="2022-08" db="EMBL/GenBank/DDBJ databases">
        <title>Reclassification of Massilia species as members of the genera Telluria, Duganella, Pseudoduganella, Mokoshia gen. nov. and Zemynaea gen. nov. using orthogonal and non-orthogonal genome-based approaches.</title>
        <authorList>
            <person name="Bowman J.P."/>
        </authorList>
    </citation>
    <scope>NUCLEOTIDE SEQUENCE [LARGE SCALE GENOMIC DNA]</scope>
    <source>
        <strain evidence="2 3">LMG 28164</strain>
    </source>
</reference>
<evidence type="ECO:0000313" key="3">
    <source>
        <dbReference type="Proteomes" id="UP001205560"/>
    </source>
</evidence>
<dbReference type="GO" id="GO:0032259">
    <property type="term" value="P:methylation"/>
    <property type="evidence" value="ECO:0007669"/>
    <property type="project" value="UniProtKB-KW"/>
</dbReference>
<dbReference type="SUPFAM" id="SSF53335">
    <property type="entry name" value="S-adenosyl-L-methionine-dependent methyltransferases"/>
    <property type="match status" value="1"/>
</dbReference>
<dbReference type="GO" id="GO:0008168">
    <property type="term" value="F:methyltransferase activity"/>
    <property type="evidence" value="ECO:0007669"/>
    <property type="project" value="UniProtKB-KW"/>
</dbReference>